<name>A0A368X5M8_MARNT</name>
<sequence>MLSKLLNKIKRGTHPTKDDGTLDLPPAEVCSLALLKKPDEQVPATWKNIDVYPPMAKAIPAEPLDGILYRNRQRILDISETLGLSDEDFDGLVMPVIRNFASFVHLLPSSENHHHRGAGGALRHSLEVAFWSARAAEDIIFCRNSDPKERRRIEPLWRVATCVAGLLHDAGKPIADLTVTDANGEMWHPLEQPLYEFLRAKKREGYYLSWRGGRYKRHEAFTQRAFDKIVPSSFISHLMAHDPNIVFAINEAFYGMDDSNHIAKVVNWADQESVRRDALEDVERKTGGDFDYGLPVHRHVFNSIRRLMQNGNWKVNQPGAKIWHSDQGTFVVFKHGLNDIISDIKKEVGVTIRNDPDGLVDEFIQRGLVKPRYVPGGEPQSEDDLGDYYLYWVITPKVLENVNGGDHIKLTAIKLDSPERLFRNEIPAAADINVWSTQELGGGFQPEFGSSRNVQVIQNDHVNTSTGEVLTEGQSDIAASGQATVDDSIDSVGTVGQDTPQDAGNDNAVGAQSNGDSKDAAAQSHGTETENPDKHSNDPEPLRSKSPEDDPKQQLLQRAKKGFASGAKSNKENQLNTKVQEPSSTDDHPEHNEKQSGSTPDISSILSSIDEDMEMPFGLSASSAPDQKGEGSDGASAAKLTESENPDESAADGKEVGVAENREVSSVSSAKSTNDHSDEPGDTKKSLRQENVQAQIKEPKSAPSPKKAAPNPLLDAGKTRTSRKQINPEAPVKKLGKYQKVTTKPSDASGLLKTSTSDPVQAFKQFVADNTATGAGQIIETLVETVIHKGEQLGRRWFLHKGSVAIAYPSAFDGITGSAADALARLDKARILKQNPKQPMSKVMEIDEVMSIVLDERTSNIVIKFLQEQEKSIDPLYVPPHPDLKVVRRSVAPTPDGVARKSPPKKASGGQKKIKASKKGNNSSSGAKVQCKNTAVQAEGNALSSSPDREERPARLDRIQEAETAMKLLVDQMIAGEGDLVDDMKEQDGEKRVPHSVVTLLKVRFPRLTVTLARQSFWKAAKAHGYEWQTNKGHFTLGVKEK</sequence>
<feature type="region of interest" description="Disordered" evidence="1">
    <location>
        <begin position="893"/>
        <end position="954"/>
    </location>
</feature>
<gene>
    <name evidence="3" type="ORF">DET61_11970</name>
</gene>
<feature type="compositionally biased region" description="Basic and acidic residues" evidence="1">
    <location>
        <begin position="527"/>
        <end position="552"/>
    </location>
</feature>
<dbReference type="Pfam" id="PF07514">
    <property type="entry name" value="TraI_2"/>
    <property type="match status" value="1"/>
</dbReference>
<comment type="caution">
    <text evidence="3">The sequence shown here is derived from an EMBL/GenBank/DDBJ whole genome shotgun (WGS) entry which is preliminary data.</text>
</comment>
<protein>
    <submittedName>
        <fullName evidence="3">Putative helicase</fullName>
    </submittedName>
</protein>
<accession>A0A368X5M8</accession>
<evidence type="ECO:0000256" key="1">
    <source>
        <dbReference type="SAM" id="MobiDB-lite"/>
    </source>
</evidence>
<dbReference type="GO" id="GO:0004386">
    <property type="term" value="F:helicase activity"/>
    <property type="evidence" value="ECO:0007669"/>
    <property type="project" value="UniProtKB-KW"/>
</dbReference>
<dbReference type="Gene3D" id="1.10.3210.40">
    <property type="match status" value="1"/>
</dbReference>
<feature type="compositionally biased region" description="Low complexity" evidence="1">
    <location>
        <begin position="701"/>
        <end position="710"/>
    </location>
</feature>
<dbReference type="Proteomes" id="UP000253647">
    <property type="component" value="Unassembled WGS sequence"/>
</dbReference>
<keyword evidence="3" id="KW-0067">ATP-binding</keyword>
<feature type="compositionally biased region" description="Low complexity" evidence="1">
    <location>
        <begin position="919"/>
        <end position="928"/>
    </location>
</feature>
<feature type="compositionally biased region" description="Polar residues" evidence="1">
    <location>
        <begin position="572"/>
        <end position="583"/>
    </location>
</feature>
<proteinExistence type="predicted"/>
<keyword evidence="3" id="KW-0547">Nucleotide-binding</keyword>
<dbReference type="EMBL" id="QPJI01000019">
    <property type="protein sequence ID" value="RCW63300.1"/>
    <property type="molecule type" value="Genomic_DNA"/>
</dbReference>
<dbReference type="AlphaFoldDB" id="A0A368X5M8"/>
<dbReference type="NCBIfam" id="NF041494">
    <property type="entry name" value="MobH"/>
    <property type="match status" value="1"/>
</dbReference>
<feature type="compositionally biased region" description="Polar residues" evidence="1">
    <location>
        <begin position="494"/>
        <end position="515"/>
    </location>
</feature>
<evidence type="ECO:0000313" key="3">
    <source>
        <dbReference type="EMBL" id="RCW63300.1"/>
    </source>
</evidence>
<feature type="compositionally biased region" description="Basic and acidic residues" evidence="1">
    <location>
        <begin position="651"/>
        <end position="663"/>
    </location>
</feature>
<feature type="region of interest" description="Disordered" evidence="1">
    <location>
        <begin position="482"/>
        <end position="733"/>
    </location>
</feature>
<feature type="compositionally biased region" description="Polar residues" evidence="1">
    <location>
        <begin position="931"/>
        <end position="946"/>
    </location>
</feature>
<evidence type="ECO:0000259" key="2">
    <source>
        <dbReference type="Pfam" id="PF07514"/>
    </source>
</evidence>
<keyword evidence="3" id="KW-0378">Hydrolase</keyword>
<evidence type="ECO:0000313" key="4">
    <source>
        <dbReference type="Proteomes" id="UP000253647"/>
    </source>
</evidence>
<organism evidence="3 4">
    <name type="scientific">Marinobacter nauticus</name>
    <name type="common">Marinobacter hydrocarbonoclasticus</name>
    <name type="synonym">Marinobacter aquaeolei</name>
    <dbReference type="NCBI Taxonomy" id="2743"/>
    <lineage>
        <taxon>Bacteria</taxon>
        <taxon>Pseudomonadati</taxon>
        <taxon>Pseudomonadota</taxon>
        <taxon>Gammaproteobacteria</taxon>
        <taxon>Pseudomonadales</taxon>
        <taxon>Marinobacteraceae</taxon>
        <taxon>Marinobacter</taxon>
    </lineage>
</organism>
<dbReference type="RefSeq" id="WP_181861328.1">
    <property type="nucleotide sequence ID" value="NZ_QPJI01000019.1"/>
</dbReference>
<reference evidence="3 4" key="1">
    <citation type="submission" date="2018-07" db="EMBL/GenBank/DDBJ databases">
        <title>Freshwater and sediment microbial communities from various areas in North America, analyzing microbe dynamics in response to fracking.</title>
        <authorList>
            <person name="Lamendella R."/>
        </authorList>
    </citation>
    <scope>NUCLEOTIDE SEQUENCE [LARGE SCALE GENOMIC DNA]</scope>
    <source>
        <strain evidence="3 4">105B</strain>
    </source>
</reference>
<keyword evidence="3" id="KW-0347">Helicase</keyword>
<feature type="compositionally biased region" description="Basic and acidic residues" evidence="1">
    <location>
        <begin position="585"/>
        <end position="594"/>
    </location>
</feature>
<feature type="domain" description="Uncharacterised" evidence="2">
    <location>
        <begin position="67"/>
        <end position="371"/>
    </location>
</feature>
<dbReference type="InterPro" id="IPR011119">
    <property type="entry name" value="Unchr_helicase_relaxase_TraI"/>
</dbReference>
<feature type="compositionally biased region" description="Low complexity" evidence="1">
    <location>
        <begin position="596"/>
        <end position="608"/>
    </location>
</feature>
<feature type="compositionally biased region" description="Basic and acidic residues" evidence="1">
    <location>
        <begin position="673"/>
        <end position="688"/>
    </location>
</feature>